<protein>
    <submittedName>
        <fullName evidence="1">Uncharacterized protein</fullName>
    </submittedName>
</protein>
<dbReference type="SUPFAM" id="SSF52047">
    <property type="entry name" value="RNI-like"/>
    <property type="match status" value="1"/>
</dbReference>
<dbReference type="AlphaFoldDB" id="A0A8H7TJA9"/>
<dbReference type="OrthoDB" id="3556572at2759"/>
<reference evidence="1" key="1">
    <citation type="submission" date="2021-02" db="EMBL/GenBank/DDBJ databases">
        <title>Genome sequence Cadophora malorum strain M34.</title>
        <authorList>
            <person name="Stefanovic E."/>
            <person name="Vu D."/>
            <person name="Scully C."/>
            <person name="Dijksterhuis J."/>
            <person name="Roader J."/>
            <person name="Houbraken J."/>
        </authorList>
    </citation>
    <scope>NUCLEOTIDE SEQUENCE</scope>
    <source>
        <strain evidence="1">M34</strain>
    </source>
</reference>
<dbReference type="EMBL" id="JAFJYH010000083">
    <property type="protein sequence ID" value="KAG4420466.1"/>
    <property type="molecule type" value="Genomic_DNA"/>
</dbReference>
<sequence length="383" mass="43419">MSMDLALLTSPRLYSLEYTVLCPVRLFSPLGPERSEFPVITRILQRSKNLRVLRLGAVEDSRFKFGDYQQKYARFGADGSGAFNLCLKRGDVFPPLEELAFSSTPNGSPSLYSLTPDHCFALKGSMDLTALKVLDLGRTASHIFFGDLNGCVPNLKSLSFTMLNPYQHHQSPVYVESVTADFLGSLSGLEELHINNDSMEHYPKLWPIVKRYASTLQKLSMDEPDDQTEDEVEVPTPSSGFKLPGLPSIWKRKDEVVKEKTPQDEIIHDHNVQFNTTFFRMRAFLKLQALCISNNLPEESGRLGLNAGTIEKMVETLFCNFFVDNTDSKMQVLEFKVQRPETRWDYRALEKVYVKVNRLSGSIMPKLNEGGYETFAERKVVSC</sequence>
<gene>
    <name evidence="1" type="ORF">IFR04_006386</name>
</gene>
<dbReference type="Proteomes" id="UP000664132">
    <property type="component" value="Unassembled WGS sequence"/>
</dbReference>
<evidence type="ECO:0000313" key="1">
    <source>
        <dbReference type="EMBL" id="KAG4420466.1"/>
    </source>
</evidence>
<name>A0A8H7TJA9_9HELO</name>
<organism evidence="1 2">
    <name type="scientific">Cadophora malorum</name>
    <dbReference type="NCBI Taxonomy" id="108018"/>
    <lineage>
        <taxon>Eukaryota</taxon>
        <taxon>Fungi</taxon>
        <taxon>Dikarya</taxon>
        <taxon>Ascomycota</taxon>
        <taxon>Pezizomycotina</taxon>
        <taxon>Leotiomycetes</taxon>
        <taxon>Helotiales</taxon>
        <taxon>Ploettnerulaceae</taxon>
        <taxon>Cadophora</taxon>
    </lineage>
</organism>
<accession>A0A8H7TJA9</accession>
<comment type="caution">
    <text evidence="1">The sequence shown here is derived from an EMBL/GenBank/DDBJ whole genome shotgun (WGS) entry which is preliminary data.</text>
</comment>
<proteinExistence type="predicted"/>
<evidence type="ECO:0000313" key="2">
    <source>
        <dbReference type="Proteomes" id="UP000664132"/>
    </source>
</evidence>
<keyword evidence="2" id="KW-1185">Reference proteome</keyword>